<comment type="caution">
    <text evidence="1">The sequence shown here is derived from an EMBL/GenBank/DDBJ whole genome shotgun (WGS) entry which is preliminary data.</text>
</comment>
<accession>A0A8K0SNS0</accession>
<proteinExistence type="predicted"/>
<dbReference type="AlphaFoldDB" id="A0A8K0SNS0"/>
<protein>
    <submittedName>
        <fullName evidence="1">Uncharacterized protein</fullName>
    </submittedName>
</protein>
<reference evidence="1" key="1">
    <citation type="journal article" date="2021" name="Nat. Commun.">
        <title>Genetic determinants of endophytism in the Arabidopsis root mycobiome.</title>
        <authorList>
            <person name="Mesny F."/>
            <person name="Miyauchi S."/>
            <person name="Thiergart T."/>
            <person name="Pickel B."/>
            <person name="Atanasova L."/>
            <person name="Karlsson M."/>
            <person name="Huettel B."/>
            <person name="Barry K.W."/>
            <person name="Haridas S."/>
            <person name="Chen C."/>
            <person name="Bauer D."/>
            <person name="Andreopoulos W."/>
            <person name="Pangilinan J."/>
            <person name="LaButti K."/>
            <person name="Riley R."/>
            <person name="Lipzen A."/>
            <person name="Clum A."/>
            <person name="Drula E."/>
            <person name="Henrissat B."/>
            <person name="Kohler A."/>
            <person name="Grigoriev I.V."/>
            <person name="Martin F.M."/>
            <person name="Hacquard S."/>
        </authorList>
    </citation>
    <scope>NUCLEOTIDE SEQUENCE</scope>
    <source>
        <strain evidence="1">MPI-CAGE-CH-0235</strain>
    </source>
</reference>
<gene>
    <name evidence="1" type="ORF">B0I35DRAFT_277971</name>
</gene>
<organism evidence="1 2">
    <name type="scientific">Stachybotrys elegans</name>
    <dbReference type="NCBI Taxonomy" id="80388"/>
    <lineage>
        <taxon>Eukaryota</taxon>
        <taxon>Fungi</taxon>
        <taxon>Dikarya</taxon>
        <taxon>Ascomycota</taxon>
        <taxon>Pezizomycotina</taxon>
        <taxon>Sordariomycetes</taxon>
        <taxon>Hypocreomycetidae</taxon>
        <taxon>Hypocreales</taxon>
        <taxon>Stachybotryaceae</taxon>
        <taxon>Stachybotrys</taxon>
    </lineage>
</organism>
<sequence length="118" mass="13733">MTYEEILSSKYFACLSKRKRKRRWKKMRKGQLQGEEHVCRKSTKSLPFNTVLPDAHMPQSSFVNSFLHSRRRILVLGIRMRGKSRMCQLDLSWKRDRGFLPAISALSTHLTDPAASPL</sequence>
<dbReference type="EMBL" id="JAGPNK010000009">
    <property type="protein sequence ID" value="KAH7313746.1"/>
    <property type="molecule type" value="Genomic_DNA"/>
</dbReference>
<name>A0A8K0SNS0_9HYPO</name>
<keyword evidence="2" id="KW-1185">Reference proteome</keyword>
<dbReference type="Proteomes" id="UP000813444">
    <property type="component" value="Unassembled WGS sequence"/>
</dbReference>
<evidence type="ECO:0000313" key="2">
    <source>
        <dbReference type="Proteomes" id="UP000813444"/>
    </source>
</evidence>
<evidence type="ECO:0000313" key="1">
    <source>
        <dbReference type="EMBL" id="KAH7313746.1"/>
    </source>
</evidence>